<feature type="transmembrane region" description="Helical" evidence="1">
    <location>
        <begin position="30"/>
        <end position="52"/>
    </location>
</feature>
<feature type="transmembrane region" description="Helical" evidence="1">
    <location>
        <begin position="6"/>
        <end position="23"/>
    </location>
</feature>
<name>A0A1W7ACJ7_9STAP</name>
<evidence type="ECO:0000313" key="3">
    <source>
        <dbReference type="Proteomes" id="UP000194154"/>
    </source>
</evidence>
<dbReference type="KEGG" id="mcak:MCCS_16750"/>
<dbReference type="AlphaFoldDB" id="A0A1W7ACJ7"/>
<sequence>MIYTVFFTSLAILFFGCYLDYFLENGTEDTVTLVCTVVCVVSGISAFTLLLYNATQ</sequence>
<reference evidence="2 3" key="1">
    <citation type="journal article" date="2017" name="Int. J. Syst. Evol. Microbiol.">
        <title>Macrococcus canis sp. nov., a skin bacterium associated with infections in dogs.</title>
        <authorList>
            <person name="Gobeli Brawand S."/>
            <person name="Cotting K."/>
            <person name="Gomez-Sanz E."/>
            <person name="Collaud A."/>
            <person name="Thomann A."/>
            <person name="Brodard I."/>
            <person name="Rodriguez-Campos S."/>
            <person name="Strauss C."/>
            <person name="Perreten V."/>
        </authorList>
    </citation>
    <scope>NUCLEOTIDE SEQUENCE [LARGE SCALE GENOMIC DNA]</scope>
    <source>
        <strain evidence="2 3">KM45013</strain>
    </source>
</reference>
<evidence type="ECO:0000313" key="2">
    <source>
        <dbReference type="EMBL" id="ARQ07312.1"/>
    </source>
</evidence>
<organism evidence="2 3">
    <name type="scientific">Macrococcoides canis</name>
    <dbReference type="NCBI Taxonomy" id="1855823"/>
    <lineage>
        <taxon>Bacteria</taxon>
        <taxon>Bacillati</taxon>
        <taxon>Bacillota</taxon>
        <taxon>Bacilli</taxon>
        <taxon>Bacillales</taxon>
        <taxon>Staphylococcaceae</taxon>
        <taxon>Macrococcoides</taxon>
    </lineage>
</organism>
<proteinExistence type="predicted"/>
<keyword evidence="1" id="KW-1133">Transmembrane helix</keyword>
<keyword evidence="3" id="KW-1185">Reference proteome</keyword>
<evidence type="ECO:0000256" key="1">
    <source>
        <dbReference type="SAM" id="Phobius"/>
    </source>
</evidence>
<accession>A0A1W7ACJ7</accession>
<protein>
    <submittedName>
        <fullName evidence="2">Uncharacterized protein</fullName>
    </submittedName>
</protein>
<dbReference type="Proteomes" id="UP000194154">
    <property type="component" value="Chromosome"/>
</dbReference>
<gene>
    <name evidence="2" type="ORF">MCCS_16750</name>
</gene>
<keyword evidence="1" id="KW-0472">Membrane</keyword>
<dbReference type="STRING" id="1855823.MCCS_16750"/>
<dbReference type="EMBL" id="CP021059">
    <property type="protein sequence ID" value="ARQ07312.1"/>
    <property type="molecule type" value="Genomic_DNA"/>
</dbReference>
<keyword evidence="1" id="KW-0812">Transmembrane</keyword>